<sequence>MPLHMTKIAYRASSLRELQDWFDGKSPERRLRTRYLPKRHEEMTGGSLYWIHEHAMVARAAILGFEQRPDGHWDILLENRLHLVHPKAKRAHQGWRYLKDEDAPKDLEEGEVAGDAMPGKLVSELSKLGLV</sequence>
<evidence type="ECO:0000313" key="1">
    <source>
        <dbReference type="EMBL" id="TIX50793.1"/>
    </source>
</evidence>
<dbReference type="EMBL" id="SSHH01000002">
    <property type="protein sequence ID" value="TIX50793.1"/>
    <property type="molecule type" value="Genomic_DNA"/>
</dbReference>
<protein>
    <submittedName>
        <fullName evidence="1">DUF1489 family protein</fullName>
    </submittedName>
</protein>
<evidence type="ECO:0000313" key="2">
    <source>
        <dbReference type="Proteomes" id="UP000309389"/>
    </source>
</evidence>
<dbReference type="InterPro" id="IPR008320">
    <property type="entry name" value="UCP032025"/>
</dbReference>
<accession>A0A4V4U8P0</accession>
<dbReference type="OrthoDB" id="9798292at2"/>
<gene>
    <name evidence="1" type="ORF">E5222_09675</name>
</gene>
<reference evidence="1 2" key="1">
    <citation type="submission" date="2019-04" db="EMBL/GenBank/DDBJ databases">
        <title>Altererythrobacter aquimixticola sp. nov., isolated from sediment of junction between the ocean and a freshwater spring.</title>
        <authorList>
            <person name="Yoon J.-H."/>
        </authorList>
    </citation>
    <scope>NUCLEOTIDE SEQUENCE [LARGE SCALE GENOMIC DNA]</scope>
    <source>
        <strain evidence="1 2">SSKS-13</strain>
    </source>
</reference>
<organism evidence="1 2">
    <name type="scientific">Alteraurantiacibacter aquimixticola</name>
    <dbReference type="NCBI Taxonomy" id="2489173"/>
    <lineage>
        <taxon>Bacteria</taxon>
        <taxon>Pseudomonadati</taxon>
        <taxon>Pseudomonadota</taxon>
        <taxon>Alphaproteobacteria</taxon>
        <taxon>Sphingomonadales</taxon>
        <taxon>Erythrobacteraceae</taxon>
        <taxon>Alteraurantiacibacter</taxon>
    </lineage>
</organism>
<keyword evidence="2" id="KW-1185">Reference proteome</keyword>
<proteinExistence type="predicted"/>
<dbReference type="RefSeq" id="WP_136693813.1">
    <property type="nucleotide sequence ID" value="NZ_SSHH01000002.1"/>
</dbReference>
<dbReference type="Pfam" id="PF07370">
    <property type="entry name" value="DUF1489"/>
    <property type="match status" value="1"/>
</dbReference>
<comment type="caution">
    <text evidence="1">The sequence shown here is derived from an EMBL/GenBank/DDBJ whole genome shotgun (WGS) entry which is preliminary data.</text>
</comment>
<dbReference type="Proteomes" id="UP000309389">
    <property type="component" value="Unassembled WGS sequence"/>
</dbReference>
<name>A0A4V4U8P0_9SPHN</name>
<dbReference type="PIRSF" id="PIRSF032025">
    <property type="entry name" value="UCP032025"/>
    <property type="match status" value="1"/>
</dbReference>
<dbReference type="AlphaFoldDB" id="A0A4V4U8P0"/>